<dbReference type="OrthoDB" id="6001668at2"/>
<comment type="caution">
    <text evidence="2">The sequence shown here is derived from an EMBL/GenBank/DDBJ whole genome shotgun (WGS) entry which is preliminary data.</text>
</comment>
<dbReference type="Proteomes" id="UP000275012">
    <property type="component" value="Unassembled WGS sequence"/>
</dbReference>
<feature type="non-terminal residue" evidence="2">
    <location>
        <position position="1"/>
    </location>
</feature>
<feature type="compositionally biased region" description="Basic and acidic residues" evidence="1">
    <location>
        <begin position="446"/>
        <end position="460"/>
    </location>
</feature>
<dbReference type="AlphaFoldDB" id="A0A3M2HHF8"/>
<keyword evidence="3" id="KW-1185">Reference proteome</keyword>
<dbReference type="RefSeq" id="WP_122102586.1">
    <property type="nucleotide sequence ID" value="NZ_RFLY01000046.1"/>
</dbReference>
<sequence length="596" mass="65256">EAILVQFGQQPGISPDQEAQLRAAILSDTELLGKLNLATQNSQLLGFALPAESHTAPIPVGHYHRPTGILSLPSTAFQPSGTAPGTELGAVLRVQEMTLRFGHDSYVIPTPPGRPEIRLPVSQDMLDNLQTTLNGSPVLAEQVKRAAITPDTSPHASGRLLENFGFVRSGIVAGGTYTGGNHAMRLPPLALQTKTAAHPQGGFDADDLTFVIGHEIQHGFNHPGKMRATVTFFQQVVDISESPDEIHDYSAPTRDYIQAAREDEAKAEIAGWNASLGRQQRITPGFSLNDMLQRTSITVQERVRDFAEINTTTKIATPKPGLTFNPDHSLAYSPANIAAMGQHYFDRPAPEHAPPGQSPVQLGESGKADYANYYGAWAIEQIIHTERHHAQQHPALTHKLTLDMAGIGLKEKLMEQEGIDIAIDKATPHPYYDSSQTPAAPGRFHHTQDGSIDPRHDHRYVPVTPPPAPTMQPRPAGNSERENSDPPYPPYLPAHANPQPTRYSAPFLPPFVSAIDALDEKEREWNRLLAESPFDDPYLDRAYAALMTGDSDALDRISIEFAQTPEGQHLARLGDRLLEEQQRAQAQTQRGPVLHL</sequence>
<feature type="region of interest" description="Disordered" evidence="1">
    <location>
        <begin position="345"/>
        <end position="364"/>
    </location>
</feature>
<accession>A0A3M2HHF8</accession>
<evidence type="ECO:0000313" key="3">
    <source>
        <dbReference type="Proteomes" id="UP000275012"/>
    </source>
</evidence>
<organism evidence="2 3">
    <name type="scientific">Solilutibacter pythonis</name>
    <dbReference type="NCBI Taxonomy" id="2483112"/>
    <lineage>
        <taxon>Bacteria</taxon>
        <taxon>Pseudomonadati</taxon>
        <taxon>Pseudomonadota</taxon>
        <taxon>Gammaproteobacteria</taxon>
        <taxon>Lysobacterales</taxon>
        <taxon>Lysobacteraceae</taxon>
        <taxon>Solilutibacter</taxon>
    </lineage>
</organism>
<dbReference type="EMBL" id="RFLY01000046">
    <property type="protein sequence ID" value="RMH87363.1"/>
    <property type="molecule type" value="Genomic_DNA"/>
</dbReference>
<evidence type="ECO:0000256" key="1">
    <source>
        <dbReference type="SAM" id="MobiDB-lite"/>
    </source>
</evidence>
<evidence type="ECO:0000313" key="2">
    <source>
        <dbReference type="EMBL" id="RMH87363.1"/>
    </source>
</evidence>
<feature type="compositionally biased region" description="Pro residues" evidence="1">
    <location>
        <begin position="463"/>
        <end position="472"/>
    </location>
</feature>
<name>A0A3M2HHF8_9GAMM</name>
<reference evidence="2 3" key="1">
    <citation type="submission" date="2018-10" db="EMBL/GenBank/DDBJ databases">
        <title>Proposal of Lysobacter pythonis sp. nov. isolated from royal pythons (Python regius).</title>
        <authorList>
            <person name="Hans-Juergen B."/>
            <person name="Huptas C."/>
            <person name="Sandra B."/>
            <person name="Igor L."/>
            <person name="Joachim S."/>
            <person name="Siegfried S."/>
            <person name="Mareike W."/>
            <person name="Peter K."/>
        </authorList>
    </citation>
    <scope>NUCLEOTIDE SEQUENCE [LARGE SCALE GENOMIC DNA]</scope>
    <source>
        <strain evidence="2 3">4284/11</strain>
    </source>
</reference>
<feature type="region of interest" description="Disordered" evidence="1">
    <location>
        <begin position="427"/>
        <end position="502"/>
    </location>
</feature>
<proteinExistence type="predicted"/>
<protein>
    <submittedName>
        <fullName evidence="2">Uncharacterized protein</fullName>
    </submittedName>
</protein>
<gene>
    <name evidence="2" type="ORF">EBB59_13160</name>
</gene>